<evidence type="ECO:0000313" key="1">
    <source>
        <dbReference type="EMBL" id="SAL87441.1"/>
    </source>
</evidence>
<gene>
    <name evidence="1" type="ORF">AWB68_08403</name>
</gene>
<protein>
    <submittedName>
        <fullName evidence="1">Uncharacterized protein</fullName>
    </submittedName>
</protein>
<dbReference type="Proteomes" id="UP000054770">
    <property type="component" value="Unassembled WGS sequence"/>
</dbReference>
<dbReference type="AlphaFoldDB" id="A0A158L460"/>
<sequence length="87" mass="9056">MTRHIDAYEHLRSAVLRAQARPEGLAAVTYHGLLGGLKVICAMAAPASTSLPAPAAAPGAASVTDPALVRLLANMILLYQQEVSHVV</sequence>
<accession>A0A158L460</accession>
<name>A0A158L460_9BURK</name>
<keyword evidence="2" id="KW-1185">Reference proteome</keyword>
<dbReference type="RefSeq" id="WP_087650114.1">
    <property type="nucleotide sequence ID" value="NZ_FCON02000290.1"/>
</dbReference>
<reference evidence="1" key="1">
    <citation type="submission" date="2016-01" db="EMBL/GenBank/DDBJ databases">
        <authorList>
            <person name="Peeters C."/>
        </authorList>
    </citation>
    <scope>NUCLEOTIDE SEQUENCE [LARGE SCALE GENOMIC DNA]</scope>
    <source>
        <strain evidence="1">LMG 22940</strain>
    </source>
</reference>
<dbReference type="EMBL" id="FCON02000290">
    <property type="protein sequence ID" value="SAL87441.1"/>
    <property type="molecule type" value="Genomic_DNA"/>
</dbReference>
<comment type="caution">
    <text evidence="1">The sequence shown here is derived from an EMBL/GenBank/DDBJ whole genome shotgun (WGS) entry which is preliminary data.</text>
</comment>
<evidence type="ECO:0000313" key="2">
    <source>
        <dbReference type="Proteomes" id="UP000054770"/>
    </source>
</evidence>
<organism evidence="1 2">
    <name type="scientific">Caballeronia choica</name>
    <dbReference type="NCBI Taxonomy" id="326476"/>
    <lineage>
        <taxon>Bacteria</taxon>
        <taxon>Pseudomonadati</taxon>
        <taxon>Pseudomonadota</taxon>
        <taxon>Betaproteobacteria</taxon>
        <taxon>Burkholderiales</taxon>
        <taxon>Burkholderiaceae</taxon>
        <taxon>Caballeronia</taxon>
    </lineage>
</organism>
<proteinExistence type="predicted"/>